<comment type="caution">
    <text evidence="6">The sequence shown here is derived from an EMBL/GenBank/DDBJ whole genome shotgun (WGS) entry which is preliminary data.</text>
</comment>
<comment type="cofactor">
    <cofactor evidence="4">
        <name>Zn(2+)</name>
        <dbReference type="ChEBI" id="CHEBI:29105"/>
    </cofactor>
    <text evidence="4">Binds 1 zinc ion per subunit.</text>
</comment>
<dbReference type="AlphaFoldDB" id="A0A235BUQ8"/>
<comment type="catalytic activity">
    <reaction evidence="4">
        <text>7-aminomethyl-7-carbaguanine + guanosine(34) in tRNA = 7-aminomethyl-7-carbaguanosine(34) in tRNA + guanine</text>
        <dbReference type="Rhea" id="RHEA:24104"/>
        <dbReference type="Rhea" id="RHEA-COMP:10341"/>
        <dbReference type="Rhea" id="RHEA-COMP:10342"/>
        <dbReference type="ChEBI" id="CHEBI:16235"/>
        <dbReference type="ChEBI" id="CHEBI:58703"/>
        <dbReference type="ChEBI" id="CHEBI:74269"/>
        <dbReference type="ChEBI" id="CHEBI:82833"/>
        <dbReference type="EC" id="2.4.2.29"/>
    </reaction>
</comment>
<dbReference type="InterPro" id="IPR002616">
    <property type="entry name" value="tRNA_ribo_trans-like"/>
</dbReference>
<dbReference type="PANTHER" id="PTHR46499">
    <property type="entry name" value="QUEUINE TRNA-RIBOSYLTRANSFERASE"/>
    <property type="match status" value="1"/>
</dbReference>
<feature type="region of interest" description="RNA binding; important for wobble base 34 recognition" evidence="4">
    <location>
        <begin position="266"/>
        <end position="270"/>
    </location>
</feature>
<keyword evidence="4" id="KW-0479">Metal-binding</keyword>
<evidence type="ECO:0000256" key="4">
    <source>
        <dbReference type="HAMAP-Rule" id="MF_00168"/>
    </source>
</evidence>
<accession>A0A235BUQ8</accession>
<dbReference type="UniPathway" id="UPA00392"/>
<evidence type="ECO:0000256" key="3">
    <source>
        <dbReference type="ARBA" id="ARBA00022694"/>
    </source>
</evidence>
<keyword evidence="3 4" id="KW-0819">tRNA processing</keyword>
<dbReference type="EMBL" id="NOZQ01000083">
    <property type="protein sequence ID" value="OYD16163.1"/>
    <property type="molecule type" value="Genomic_DNA"/>
</dbReference>
<feature type="binding site" evidence="4">
    <location>
        <position position="144"/>
    </location>
    <ligand>
        <name>substrate</name>
    </ligand>
</feature>
<evidence type="ECO:0000256" key="1">
    <source>
        <dbReference type="ARBA" id="ARBA00022676"/>
    </source>
</evidence>
<dbReference type="InterPro" id="IPR050076">
    <property type="entry name" value="ArchSynthase1/Queuine_TRR"/>
</dbReference>
<dbReference type="NCBIfam" id="TIGR00430">
    <property type="entry name" value="Q_tRNA_tgt"/>
    <property type="match status" value="1"/>
</dbReference>
<evidence type="ECO:0000256" key="2">
    <source>
        <dbReference type="ARBA" id="ARBA00022679"/>
    </source>
</evidence>
<protein>
    <recommendedName>
        <fullName evidence="4">Queuine tRNA-ribosyltransferase</fullName>
        <ecNumber evidence="4">2.4.2.29</ecNumber>
    </recommendedName>
    <alternativeName>
        <fullName evidence="4">Guanine insertion enzyme</fullName>
    </alternativeName>
    <alternativeName>
        <fullName evidence="4">tRNA-guanine transglycosylase</fullName>
    </alternativeName>
</protein>
<keyword evidence="1 4" id="KW-0328">Glycosyltransferase</keyword>
<dbReference type="SUPFAM" id="SSF51713">
    <property type="entry name" value="tRNA-guanine transglycosylase"/>
    <property type="match status" value="1"/>
</dbReference>
<dbReference type="GO" id="GO:0008616">
    <property type="term" value="P:tRNA queuosine(34) biosynthetic process"/>
    <property type="evidence" value="ECO:0007669"/>
    <property type="project" value="UniProtKB-UniRule"/>
</dbReference>
<dbReference type="GO" id="GO:0046872">
    <property type="term" value="F:metal ion binding"/>
    <property type="evidence" value="ECO:0007669"/>
    <property type="project" value="UniProtKB-KW"/>
</dbReference>
<feature type="active site" description="Proton acceptor" evidence="4">
    <location>
        <position position="90"/>
    </location>
</feature>
<keyword evidence="4" id="KW-0671">Queuosine biosynthesis</keyword>
<feature type="binding site" evidence="4">
    <location>
        <position position="301"/>
    </location>
    <ligand>
        <name>Zn(2+)</name>
        <dbReference type="ChEBI" id="CHEBI:29105"/>
    </ligand>
</feature>
<dbReference type="PANTHER" id="PTHR46499:SF1">
    <property type="entry name" value="QUEUINE TRNA-RIBOSYLTRANSFERASE"/>
    <property type="match status" value="1"/>
</dbReference>
<feature type="binding site" evidence="4">
    <location>
        <begin position="90"/>
        <end position="94"/>
    </location>
    <ligand>
        <name>substrate</name>
    </ligand>
</feature>
<keyword evidence="4" id="KW-0862">Zinc</keyword>
<keyword evidence="2 4" id="KW-0808">Transferase</keyword>
<name>A0A235BUQ8_UNCW3</name>
<dbReference type="Gene3D" id="3.20.20.105">
    <property type="entry name" value="Queuine tRNA-ribosyltransferase-like"/>
    <property type="match status" value="1"/>
</dbReference>
<comment type="subunit">
    <text evidence="4">Homodimer. Within each dimer, one monomer is responsible for RNA recognition and catalysis, while the other monomer binds to the replacement base PreQ1.</text>
</comment>
<feature type="binding site" evidence="4">
    <location>
        <position position="299"/>
    </location>
    <ligand>
        <name>Zn(2+)</name>
        <dbReference type="ChEBI" id="CHEBI:29105"/>
    </ligand>
</feature>
<reference evidence="6 7" key="1">
    <citation type="submission" date="2017-07" db="EMBL/GenBank/DDBJ databases">
        <title>Recovery of genomes from metagenomes via a dereplication, aggregation, and scoring strategy.</title>
        <authorList>
            <person name="Sieber C.M."/>
            <person name="Probst A.J."/>
            <person name="Sharrar A."/>
            <person name="Thomas B.C."/>
            <person name="Hess M."/>
            <person name="Tringe S.G."/>
            <person name="Banfield J.F."/>
        </authorList>
    </citation>
    <scope>NUCLEOTIDE SEQUENCE [LARGE SCALE GENOMIC DNA]</scope>
    <source>
        <strain evidence="6">JGI_Cruoil_03_44_89</strain>
    </source>
</reference>
<dbReference type="EC" id="2.4.2.29" evidence="4"/>
<comment type="function">
    <text evidence="4">Catalyzes the base-exchange of a guanine (G) residue with the queuine precursor 7-aminomethyl-7-deazaguanine (PreQ1) at position 34 (anticodon wobble position) in tRNAs with GU(N) anticodons (tRNA-Asp, -Asn, -His and -Tyr). Catalysis occurs through a double-displacement mechanism. The nucleophile active site attacks the C1' of nucleotide 34 to detach the guanine base from the RNA, forming a covalent enzyme-RNA intermediate. The proton acceptor active site deprotonates the incoming PreQ1, allowing a nucleophilic attack on the C1' of the ribose to form the product. After dissociation, two additional enzymatic reactions on the tRNA convert PreQ1 to queuine (Q), resulting in the hypermodified nucleoside queuosine (7-(((4,5-cis-dihydroxy-2-cyclopenten-1-yl)amino)methyl)-7-deazaguanosine).</text>
</comment>
<evidence type="ECO:0000313" key="6">
    <source>
        <dbReference type="EMBL" id="OYD16163.1"/>
    </source>
</evidence>
<dbReference type="GO" id="GO:0008479">
    <property type="term" value="F:tRNA-guanosine(34) queuine transglycosylase activity"/>
    <property type="evidence" value="ECO:0007669"/>
    <property type="project" value="UniProtKB-UniRule"/>
</dbReference>
<gene>
    <name evidence="4" type="primary">tgt</name>
    <name evidence="6" type="ORF">CH333_04095</name>
</gene>
<feature type="active site" description="Nucleophile" evidence="4">
    <location>
        <position position="261"/>
    </location>
</feature>
<organism evidence="6 7">
    <name type="scientific">candidate division WOR-3 bacterium JGI_Cruoil_03_44_89</name>
    <dbReference type="NCBI Taxonomy" id="1973748"/>
    <lineage>
        <taxon>Bacteria</taxon>
        <taxon>Bacteria division WOR-3</taxon>
    </lineage>
</organism>
<dbReference type="Pfam" id="PF01702">
    <property type="entry name" value="TGT"/>
    <property type="match status" value="1"/>
</dbReference>
<dbReference type="InterPro" id="IPR036511">
    <property type="entry name" value="TGT-like_sf"/>
</dbReference>
<feature type="domain" description="tRNA-guanine(15) transglycosylase-like" evidence="5">
    <location>
        <begin position="12"/>
        <end position="345"/>
    </location>
</feature>
<dbReference type="InterPro" id="IPR004803">
    <property type="entry name" value="TGT"/>
</dbReference>
<comment type="similarity">
    <text evidence="4">Belongs to the queuine tRNA-ribosyltransferase family.</text>
</comment>
<dbReference type="Proteomes" id="UP000215215">
    <property type="component" value="Unassembled WGS sequence"/>
</dbReference>
<dbReference type="NCBIfam" id="TIGR00449">
    <property type="entry name" value="tgt_general"/>
    <property type="match status" value="1"/>
</dbReference>
<evidence type="ECO:0000259" key="5">
    <source>
        <dbReference type="Pfam" id="PF01702"/>
    </source>
</evidence>
<feature type="binding site" evidence="4">
    <location>
        <position position="211"/>
    </location>
    <ligand>
        <name>substrate</name>
    </ligand>
</feature>
<comment type="pathway">
    <text evidence="4">tRNA modification; tRNA-queuosine biosynthesis.</text>
</comment>
<sequence>MVFEVLKKSKSEARLGKLYTPHGVVETPCFMPVGTQGTVKTQTMDDLVENGVNVIVANTYHLYLRPGLDIIEETGGLHRFMGWQKIILTDSGGYQVFSLADLRKIGEDGVTFQSHLDGSYHKFTPESVLRAEEIFGSDIKMVLDHCVAWPVSYEEANFAVENTSRWARQSIECEHSSLLFGIVQGSTYKDLREKSAKEIIELGFDGYAIGGVSIGEPKDLSYEIAEFTASHLPEDKPRYLMGLGEPSDIREYVKMGIDMFDCVLPTRNGRTGTVFTRNGKMVIKNAIYKNDFTPIDPECDCFACRHHSRAYIRHLFNAGEMLGPILTTLHNLHFYMQLMKEIREEM</sequence>
<feature type="binding site" evidence="4">
    <location>
        <position position="184"/>
    </location>
    <ligand>
        <name>substrate</name>
    </ligand>
</feature>
<comment type="caution">
    <text evidence="4">Lacks conserved residue(s) required for the propagation of feature annotation.</text>
</comment>
<dbReference type="HAMAP" id="MF_00168">
    <property type="entry name" value="Q_tRNA_Tgt"/>
    <property type="match status" value="1"/>
</dbReference>
<evidence type="ECO:0000313" key="7">
    <source>
        <dbReference type="Proteomes" id="UP000215215"/>
    </source>
</evidence>
<dbReference type="GO" id="GO:0005737">
    <property type="term" value="C:cytoplasm"/>
    <property type="evidence" value="ECO:0007669"/>
    <property type="project" value="TreeGrafter"/>
</dbReference>
<proteinExistence type="inferred from homology"/>
<feature type="binding site" evidence="4">
    <location>
        <position position="304"/>
    </location>
    <ligand>
        <name>Zn(2+)</name>
        <dbReference type="ChEBI" id="CHEBI:29105"/>
    </ligand>
</feature>
<feature type="binding site" evidence="4">
    <location>
        <position position="330"/>
    </location>
    <ligand>
        <name>Zn(2+)</name>
        <dbReference type="ChEBI" id="CHEBI:29105"/>
    </ligand>
</feature>